<dbReference type="Pfam" id="PF08244">
    <property type="entry name" value="Glyco_hydro_32C"/>
    <property type="match status" value="1"/>
</dbReference>
<evidence type="ECO:0000259" key="5">
    <source>
        <dbReference type="Pfam" id="PF00251"/>
    </source>
</evidence>
<proteinExistence type="inferred from homology"/>
<reference evidence="7 8" key="1">
    <citation type="submission" date="2019-02" db="EMBL/GenBank/DDBJ databases">
        <title>Sequencing the genomes of 1000 actinobacteria strains.</title>
        <authorList>
            <person name="Klenk H.-P."/>
        </authorList>
    </citation>
    <scope>NUCLEOTIDE SEQUENCE [LARGE SCALE GENOMIC DNA]</scope>
    <source>
        <strain evidence="7 8">DSM 17364</strain>
    </source>
</reference>
<evidence type="ECO:0000256" key="4">
    <source>
        <dbReference type="RuleBase" id="RU362110"/>
    </source>
</evidence>
<dbReference type="InterPro" id="IPR013320">
    <property type="entry name" value="ConA-like_dom_sf"/>
</dbReference>
<evidence type="ECO:0000256" key="1">
    <source>
        <dbReference type="ARBA" id="ARBA00009902"/>
    </source>
</evidence>
<name>A0A4Q8AI25_9MICC</name>
<dbReference type="GO" id="GO:0004575">
    <property type="term" value="F:sucrose alpha-glucosidase activity"/>
    <property type="evidence" value="ECO:0007669"/>
    <property type="project" value="TreeGrafter"/>
</dbReference>
<dbReference type="SUPFAM" id="SSF49899">
    <property type="entry name" value="Concanavalin A-like lectins/glucanases"/>
    <property type="match status" value="1"/>
</dbReference>
<protein>
    <submittedName>
        <fullName evidence="7">Levanbiose-producing levanase</fullName>
    </submittedName>
</protein>
<dbReference type="PANTHER" id="PTHR42800">
    <property type="entry name" value="EXOINULINASE INUD (AFU_ORTHOLOGUE AFUA_5G00480)"/>
    <property type="match status" value="1"/>
</dbReference>
<dbReference type="PANTHER" id="PTHR42800:SF1">
    <property type="entry name" value="EXOINULINASE INUD (AFU_ORTHOLOGUE AFUA_5G00480)"/>
    <property type="match status" value="1"/>
</dbReference>
<keyword evidence="2 4" id="KW-0378">Hydrolase</keyword>
<dbReference type="CDD" id="cd18622">
    <property type="entry name" value="GH32_Inu-like"/>
    <property type="match status" value="1"/>
</dbReference>
<dbReference type="Gene3D" id="2.60.120.560">
    <property type="entry name" value="Exo-inulinase, domain 1"/>
    <property type="match status" value="1"/>
</dbReference>
<evidence type="ECO:0000256" key="3">
    <source>
        <dbReference type="ARBA" id="ARBA00023295"/>
    </source>
</evidence>
<comment type="caution">
    <text evidence="7">The sequence shown here is derived from an EMBL/GenBank/DDBJ whole genome shotgun (WGS) entry which is preliminary data.</text>
</comment>
<dbReference type="RefSeq" id="WP_242607658.1">
    <property type="nucleotide sequence ID" value="NZ_SHLA01000001.1"/>
</dbReference>
<dbReference type="Proteomes" id="UP000292685">
    <property type="component" value="Unassembled WGS sequence"/>
</dbReference>
<dbReference type="Gene3D" id="2.115.10.20">
    <property type="entry name" value="Glycosyl hydrolase domain, family 43"/>
    <property type="match status" value="1"/>
</dbReference>
<dbReference type="GO" id="GO:0005987">
    <property type="term" value="P:sucrose catabolic process"/>
    <property type="evidence" value="ECO:0007669"/>
    <property type="project" value="TreeGrafter"/>
</dbReference>
<dbReference type="GO" id="GO:0005737">
    <property type="term" value="C:cytoplasm"/>
    <property type="evidence" value="ECO:0007669"/>
    <property type="project" value="TreeGrafter"/>
</dbReference>
<keyword evidence="8" id="KW-1185">Reference proteome</keyword>
<gene>
    <name evidence="7" type="ORF">EV380_3182</name>
</gene>
<organism evidence="7 8">
    <name type="scientific">Zhihengliuella halotolerans</name>
    <dbReference type="NCBI Taxonomy" id="370736"/>
    <lineage>
        <taxon>Bacteria</taxon>
        <taxon>Bacillati</taxon>
        <taxon>Actinomycetota</taxon>
        <taxon>Actinomycetes</taxon>
        <taxon>Micrococcales</taxon>
        <taxon>Micrococcaceae</taxon>
        <taxon>Zhihengliuella</taxon>
    </lineage>
</organism>
<keyword evidence="3 4" id="KW-0326">Glycosidase</keyword>
<dbReference type="AlphaFoldDB" id="A0A4Q8AI25"/>
<dbReference type="PROSITE" id="PS51318">
    <property type="entry name" value="TAT"/>
    <property type="match status" value="1"/>
</dbReference>
<comment type="similarity">
    <text evidence="1 4">Belongs to the glycosyl hydrolase 32 family.</text>
</comment>
<dbReference type="InterPro" id="IPR013148">
    <property type="entry name" value="Glyco_hydro_32_N"/>
</dbReference>
<evidence type="ECO:0000313" key="8">
    <source>
        <dbReference type="Proteomes" id="UP000292685"/>
    </source>
</evidence>
<dbReference type="InterPro" id="IPR001362">
    <property type="entry name" value="Glyco_hydro_32"/>
</dbReference>
<feature type="domain" description="Glycosyl hydrolase family 32 C-terminal" evidence="6">
    <location>
        <begin position="395"/>
        <end position="536"/>
    </location>
</feature>
<dbReference type="InterPro" id="IPR013189">
    <property type="entry name" value="Glyco_hydro_32_C"/>
</dbReference>
<accession>A0A4Q8AI25</accession>
<dbReference type="EMBL" id="SHLA01000001">
    <property type="protein sequence ID" value="RZU63561.1"/>
    <property type="molecule type" value="Genomic_DNA"/>
</dbReference>
<dbReference type="InterPro" id="IPR006311">
    <property type="entry name" value="TAT_signal"/>
</dbReference>
<sequence>MSENNAPQAKRSTPQLGRRSMLIGGAGVAATLGGIMPAAAAPGNGKSGHANPGGPSDKSARAVVEHSYRPAYHFSVPDNWKNDPQRPVFVDGEYLYYYLYNEDYLAGGPGTSWRLATTTDHVSFVDRGVAIPKFSNDNGDCWSGCVVVDHEDTAGYGAGTLVALVTQAPEGRQAQYLWYSRDKGRTFAPGGDEPVLPNPGVHDFRDPKVFWDETRGRWFMANAEGQRLAFYSSPNLRDWTYVADFPRDDLGLLECPDLFRMRADDGTDHWVLGVSANAKARDLPATYAYWTGEFDGASFTPDADEPEWLDRGFDFYGAVTYEGHDDDGQPDPELRHAIGWANFWDYPHNAPSFVTDGYNGDDMIVRDVRLIRDGGRYVLVSQPTSALRGYATATHRLGNVSLSGNKDLDIRSRAFELTCTLDWNPAKPPGNIGFELCRAPGGGRHVAAGAVIGDGFTYVNRRPTFNPGNGGESQVPFDSATGELEVRILVDHASVEFFVGNGRVVHSHRVFPLAGDDGIRLFVHDGEAVYRDLTIRELAVG</sequence>
<dbReference type="Pfam" id="PF00251">
    <property type="entry name" value="Glyco_hydro_32N"/>
    <property type="match status" value="1"/>
</dbReference>
<dbReference type="SMART" id="SM00640">
    <property type="entry name" value="Glyco_32"/>
    <property type="match status" value="1"/>
</dbReference>
<dbReference type="InterPro" id="IPR023296">
    <property type="entry name" value="Glyco_hydro_beta-prop_sf"/>
</dbReference>
<dbReference type="SUPFAM" id="SSF75005">
    <property type="entry name" value="Arabinanase/levansucrase/invertase"/>
    <property type="match status" value="1"/>
</dbReference>
<evidence type="ECO:0000259" key="6">
    <source>
        <dbReference type="Pfam" id="PF08244"/>
    </source>
</evidence>
<evidence type="ECO:0000313" key="7">
    <source>
        <dbReference type="EMBL" id="RZU63561.1"/>
    </source>
</evidence>
<evidence type="ECO:0000256" key="2">
    <source>
        <dbReference type="ARBA" id="ARBA00022801"/>
    </source>
</evidence>
<feature type="domain" description="Glycosyl hydrolase family 32 N-terminal" evidence="5">
    <location>
        <begin position="73"/>
        <end position="382"/>
    </location>
</feature>